<protein>
    <submittedName>
        <fullName evidence="1">Uncharacterized protein</fullName>
    </submittedName>
</protein>
<organism evidence="1 2">
    <name type="scientific">Mycobacterium kansasii 662</name>
    <dbReference type="NCBI Taxonomy" id="1299326"/>
    <lineage>
        <taxon>Bacteria</taxon>
        <taxon>Bacillati</taxon>
        <taxon>Actinomycetota</taxon>
        <taxon>Actinomycetes</taxon>
        <taxon>Mycobacteriales</taxon>
        <taxon>Mycobacteriaceae</taxon>
        <taxon>Mycobacterium</taxon>
    </lineage>
</organism>
<dbReference type="EMBL" id="JAOA01000007">
    <property type="protein sequence ID" value="EUA15804.1"/>
    <property type="molecule type" value="Genomic_DNA"/>
</dbReference>
<name>X7Z905_MYCKA</name>
<sequence>MPSDGAGDPVQIDGVVPGVVEACCGDEHALTRATQAAADRADRVAATTGR</sequence>
<proteinExistence type="predicted"/>
<reference evidence="1 2" key="1">
    <citation type="submission" date="2013-12" db="EMBL/GenBank/DDBJ databases">
        <authorList>
            <person name="Brown-Elliot B."/>
            <person name="Wallace R."/>
            <person name="Lenaerts A."/>
            <person name="Ordway D."/>
            <person name="DeGroote M.A."/>
            <person name="Parker T."/>
            <person name="Sizemore C."/>
            <person name="Tallon L.J."/>
            <person name="Sadzewicz L.K."/>
            <person name="Sengamalay N."/>
            <person name="Fraser C.M."/>
            <person name="Hine E."/>
            <person name="Shefchek K.A."/>
            <person name="Das S.P."/>
            <person name="Tettelin H."/>
        </authorList>
    </citation>
    <scope>NUCLEOTIDE SEQUENCE [LARGE SCALE GENOMIC DNA]</scope>
    <source>
        <strain evidence="1 2">662</strain>
    </source>
</reference>
<dbReference type="AlphaFoldDB" id="X7Z905"/>
<evidence type="ECO:0000313" key="2">
    <source>
        <dbReference type="Proteomes" id="UP000020561"/>
    </source>
</evidence>
<accession>X7Z905</accession>
<gene>
    <name evidence="1" type="ORF">I545_4536</name>
</gene>
<comment type="caution">
    <text evidence="1">The sequence shown here is derived from an EMBL/GenBank/DDBJ whole genome shotgun (WGS) entry which is preliminary data.</text>
</comment>
<evidence type="ECO:0000313" key="1">
    <source>
        <dbReference type="EMBL" id="EUA15804.1"/>
    </source>
</evidence>
<dbReference type="Proteomes" id="UP000020561">
    <property type="component" value="Unassembled WGS sequence"/>
</dbReference>